<dbReference type="SUPFAM" id="SSF50353">
    <property type="entry name" value="Cytokine"/>
    <property type="match status" value="1"/>
</dbReference>
<evidence type="ECO:0000256" key="2">
    <source>
        <dbReference type="SAM" id="Phobius"/>
    </source>
</evidence>
<evidence type="ECO:0000313" key="3">
    <source>
        <dbReference type="EMBL" id="AGS47942.1"/>
    </source>
</evidence>
<comment type="similarity">
    <text evidence="1">Belongs to the heparin-binding growth factors family.</text>
</comment>
<gene>
    <name evidence="4" type="ORF">QF4000051</name>
    <name evidence="3" type="ORF">wdlz-06GM106</name>
</gene>
<feature type="transmembrane region" description="Helical" evidence="2">
    <location>
        <begin position="6"/>
        <end position="27"/>
    </location>
</feature>
<organism evidence="3">
    <name type="scientific">Ectropis obliqua nucleopolyhedrovirus</name>
    <dbReference type="NCBI Taxonomy" id="59376"/>
    <lineage>
        <taxon>Viruses</taxon>
        <taxon>Viruses incertae sedis</taxon>
        <taxon>Naldaviricetes</taxon>
        <taxon>Lefavirales</taxon>
        <taxon>Baculoviridae</taxon>
        <taxon>Alphabaculovirus</taxon>
        <taxon>Alphabaculovirus ecobliquae</taxon>
    </lineage>
</organism>
<dbReference type="Gene3D" id="2.80.10.50">
    <property type="match status" value="1"/>
</dbReference>
<evidence type="ECO:0000256" key="1">
    <source>
        <dbReference type="ARBA" id="ARBA00007936"/>
    </source>
</evidence>
<sequence length="421" mass="47330">MVLCKFFNVCAATKIVIGILVAAVVVIDHVHCKPFDETYIETTGGNDAVVTNETSIFTKTGTGNRVKLFVNKKFLLGNEDGTINATTLIDKFHDDIVWQRYSLKGEIVIRNSKHCYFVCINDCGYVYSTNLPTRDCLFVEELNESHYTYFYRKYKTSKMYLAVNLEGKTRRTVVDDVELLGKLTTPSAFTVIDHLTSAEDFATEKCAEIQSVQSRINVSPKKMCKIVKRRFKKENKIVGNEIPNDLTLKSLESGHHNMTNESAIEIVEWVNNKTVSEYHSDDEYGNSESLLRTHRDDAESNKTETMVSGKDNINLYDVDAEPEIEIKLLPTTTPTKIVIKSTTTTTTTETTTILDDNVKIESGGDTMVDKIVADLLKKSEESSLLLSSTPYSSSSSSSIMDVYPVVKMTQYTFAKCNYVKI</sequence>
<dbReference type="InterPro" id="IPR002209">
    <property type="entry name" value="Fibroblast_GF_fam"/>
</dbReference>
<evidence type="ECO:0000313" key="4">
    <source>
        <dbReference type="EMBL" id="QWV59637.1"/>
    </source>
</evidence>
<dbReference type="Pfam" id="PF00167">
    <property type="entry name" value="FGF"/>
    <property type="match status" value="1"/>
</dbReference>
<proteinExistence type="inferred from homology"/>
<dbReference type="GO" id="GO:0008083">
    <property type="term" value="F:growth factor activity"/>
    <property type="evidence" value="ECO:0007669"/>
    <property type="project" value="InterPro"/>
</dbReference>
<dbReference type="EMBL" id="MZ394738">
    <property type="protein sequence ID" value="QWV59637.1"/>
    <property type="molecule type" value="Genomic_DNA"/>
</dbReference>
<dbReference type="PANTHER" id="PTHR11486">
    <property type="entry name" value="FIBROBLAST GROWTH FACTOR"/>
    <property type="match status" value="1"/>
</dbReference>
<reference evidence="4" key="2">
    <citation type="submission" date="2021-06" db="EMBL/GenBank/DDBJ databases">
        <authorList>
            <person name="Xiao Q."/>
            <person name="Zhang X.X."/>
            <person name="Tang M.J."/>
        </authorList>
    </citation>
    <scope>NUCLEOTIDE SEQUENCE</scope>
    <source>
        <strain evidence="4">QF4</strain>
    </source>
</reference>
<keyword evidence="2" id="KW-0472">Membrane</keyword>
<dbReference type="SMART" id="SM00442">
    <property type="entry name" value="FGF"/>
    <property type="match status" value="1"/>
</dbReference>
<accession>S5U809</accession>
<dbReference type="CDD" id="cd23311">
    <property type="entry name" value="beta-trefoil_FGF_Bnl-like"/>
    <property type="match status" value="1"/>
</dbReference>
<keyword evidence="2" id="KW-0812">Transmembrane</keyword>
<dbReference type="EMBL" id="KC960018">
    <property type="protein sequence ID" value="AGS47942.1"/>
    <property type="molecule type" value="Genomic_DNA"/>
</dbReference>
<keyword evidence="2" id="KW-1133">Transmembrane helix</keyword>
<protein>
    <submittedName>
        <fullName evidence="3 4">Fibroblast growth factor</fullName>
    </submittedName>
</protein>
<name>S5U809_9ABAC</name>
<dbReference type="InterPro" id="IPR008996">
    <property type="entry name" value="IL1/FGF"/>
</dbReference>
<reference evidence="3" key="1">
    <citation type="submission" date="2013-04" db="EMBL/GenBank/DDBJ databases">
        <authorList>
            <person name="Chen J."/>
            <person name="Hu Y."/>
            <person name="Yin Y."/>
            <person name="Wang B."/>
            <person name="Zhu Y."/>
        </authorList>
    </citation>
    <scope>NUCLEOTIDE SEQUENCE</scope>
    <source>
        <strain evidence="3">Unioasis 1</strain>
    </source>
</reference>